<dbReference type="Proteomes" id="UP000001400">
    <property type="component" value="Chromosome"/>
</dbReference>
<evidence type="ECO:0000313" key="1">
    <source>
        <dbReference type="EMBL" id="ADD08821.1"/>
    </source>
</evidence>
<sequence>MTLHIMYNHKCPKCGAYYIPYDEDVPCPNCGYVEKDRVDFIPRAVESLKFNYEAYGSYIPFAWWISSLGDYIMDILFSMFQDYEDSGAEDFSKFAREFLSKINWRDNKYMEEHIYNIALRVYEELEKGKESTTL</sequence>
<organism evidence="1 2">
    <name type="scientific">Aciduliprofundum boonei (strain DSM 19572 / T469)</name>
    <dbReference type="NCBI Taxonomy" id="439481"/>
    <lineage>
        <taxon>Archaea</taxon>
        <taxon>Methanobacteriati</taxon>
        <taxon>Thermoplasmatota</taxon>
        <taxon>DHVE2 group</taxon>
        <taxon>Candidatus Aciduliprofundum</taxon>
    </lineage>
</organism>
<gene>
    <name evidence="1" type="ordered locus">Aboo_1012</name>
</gene>
<dbReference type="RefSeq" id="WP_012997299.1">
    <property type="nucleotide sequence ID" value="NC_013926.1"/>
</dbReference>
<keyword evidence="2" id="KW-1185">Reference proteome</keyword>
<accession>D3T9P2</accession>
<proteinExistence type="predicted"/>
<dbReference type="EMBL" id="CP001941">
    <property type="protein sequence ID" value="ADD08821.1"/>
    <property type="molecule type" value="Genomic_DNA"/>
</dbReference>
<dbReference type="KEGG" id="abi:Aboo_1012"/>
<dbReference type="AlphaFoldDB" id="D3T9P2"/>
<evidence type="ECO:0000313" key="2">
    <source>
        <dbReference type="Proteomes" id="UP000001400"/>
    </source>
</evidence>
<name>D3T9P2_ACIB4</name>
<dbReference type="GeneID" id="8827969"/>
<reference evidence="1" key="1">
    <citation type="submission" date="2010-02" db="EMBL/GenBank/DDBJ databases">
        <title>Complete sequence of Aciduliprofundum boonei T469.</title>
        <authorList>
            <consortium name="US DOE Joint Genome Institute"/>
            <person name="Lucas S."/>
            <person name="Copeland A."/>
            <person name="Lapidus A."/>
            <person name="Cheng J.-F."/>
            <person name="Bruce D."/>
            <person name="Goodwin L."/>
            <person name="Pitluck S."/>
            <person name="Saunders E."/>
            <person name="Detter J.C."/>
            <person name="Han C."/>
            <person name="Tapia R."/>
            <person name="Land M."/>
            <person name="Hauser L."/>
            <person name="Kyrpides N."/>
            <person name="Mikhailova N."/>
            <person name="Flores G."/>
            <person name="Reysenbach A.-L."/>
            <person name="Woyke T."/>
        </authorList>
    </citation>
    <scope>NUCLEOTIDE SEQUENCE</scope>
    <source>
        <strain evidence="1">T469</strain>
    </source>
</reference>
<protein>
    <submittedName>
        <fullName evidence="1">Uncharacterized protein</fullName>
    </submittedName>
</protein>
<dbReference type="HOGENOM" id="CLU_1891296_0_0_2"/>